<dbReference type="CDD" id="cd00082">
    <property type="entry name" value="HisKA"/>
    <property type="match status" value="1"/>
</dbReference>
<gene>
    <name evidence="11" type="ORF">GCM10010191_43050</name>
</gene>
<dbReference type="EC" id="2.7.13.3" evidence="3"/>
<comment type="catalytic activity">
    <reaction evidence="1">
        <text>ATP + protein L-histidine = ADP + protein N-phospho-L-histidine.</text>
        <dbReference type="EC" id="2.7.13.3"/>
    </reaction>
</comment>
<dbReference type="Gene3D" id="3.30.565.10">
    <property type="entry name" value="Histidine kinase-like ATPase, C-terminal domain"/>
    <property type="match status" value="1"/>
</dbReference>
<dbReference type="InterPro" id="IPR036097">
    <property type="entry name" value="HisK_dim/P_sf"/>
</dbReference>
<keyword evidence="6" id="KW-0418">Kinase</keyword>
<feature type="domain" description="Histidine kinase" evidence="10">
    <location>
        <begin position="185"/>
        <end position="402"/>
    </location>
</feature>
<dbReference type="InterPro" id="IPR003661">
    <property type="entry name" value="HisK_dim/P_dom"/>
</dbReference>
<evidence type="ECO:0000313" key="12">
    <source>
        <dbReference type="Proteomes" id="UP001501231"/>
    </source>
</evidence>
<evidence type="ECO:0000256" key="7">
    <source>
        <dbReference type="ARBA" id="ARBA00023012"/>
    </source>
</evidence>
<keyword evidence="7" id="KW-0902">Two-component regulatory system</keyword>
<proteinExistence type="predicted"/>
<dbReference type="InterPro" id="IPR005467">
    <property type="entry name" value="His_kinase_dom"/>
</dbReference>
<evidence type="ECO:0000256" key="1">
    <source>
        <dbReference type="ARBA" id="ARBA00000085"/>
    </source>
</evidence>
<keyword evidence="11" id="KW-0547">Nucleotide-binding</keyword>
<dbReference type="SMART" id="SM00388">
    <property type="entry name" value="HisKA"/>
    <property type="match status" value="1"/>
</dbReference>
<keyword evidence="12" id="KW-1185">Reference proteome</keyword>
<dbReference type="Pfam" id="PF00512">
    <property type="entry name" value="HisKA"/>
    <property type="match status" value="1"/>
</dbReference>
<comment type="subcellular location">
    <subcellularLocation>
        <location evidence="2">Cell membrane</location>
    </subcellularLocation>
</comment>
<dbReference type="SUPFAM" id="SSF55874">
    <property type="entry name" value="ATPase domain of HSP90 chaperone/DNA topoisomerase II/histidine kinase"/>
    <property type="match status" value="1"/>
</dbReference>
<dbReference type="Pfam" id="PF02518">
    <property type="entry name" value="HATPase_c"/>
    <property type="match status" value="1"/>
</dbReference>
<dbReference type="InterPro" id="IPR050351">
    <property type="entry name" value="BphY/WalK/GraS-like"/>
</dbReference>
<dbReference type="SMART" id="SM00387">
    <property type="entry name" value="HATPase_c"/>
    <property type="match status" value="1"/>
</dbReference>
<dbReference type="PROSITE" id="PS50109">
    <property type="entry name" value="HIS_KIN"/>
    <property type="match status" value="1"/>
</dbReference>
<dbReference type="Proteomes" id="UP001501231">
    <property type="component" value="Unassembled WGS sequence"/>
</dbReference>
<dbReference type="PRINTS" id="PR00344">
    <property type="entry name" value="BCTRLSENSOR"/>
</dbReference>
<evidence type="ECO:0000256" key="8">
    <source>
        <dbReference type="ARBA" id="ARBA00039401"/>
    </source>
</evidence>
<dbReference type="Gene3D" id="1.10.287.130">
    <property type="match status" value="1"/>
</dbReference>
<feature type="region of interest" description="Disordered" evidence="9">
    <location>
        <begin position="400"/>
        <end position="460"/>
    </location>
</feature>
<evidence type="ECO:0000256" key="2">
    <source>
        <dbReference type="ARBA" id="ARBA00004236"/>
    </source>
</evidence>
<evidence type="ECO:0000256" key="4">
    <source>
        <dbReference type="ARBA" id="ARBA00022553"/>
    </source>
</evidence>
<dbReference type="InterPro" id="IPR004358">
    <property type="entry name" value="Sig_transdc_His_kin-like_C"/>
</dbReference>
<accession>A0ABN3JBD5</accession>
<dbReference type="InterPro" id="IPR003594">
    <property type="entry name" value="HATPase_dom"/>
</dbReference>
<keyword evidence="5" id="KW-0808">Transferase</keyword>
<dbReference type="CDD" id="cd00075">
    <property type="entry name" value="HATPase"/>
    <property type="match status" value="1"/>
</dbReference>
<protein>
    <recommendedName>
        <fullName evidence="8">Sensor-like histidine kinase SenX3</fullName>
        <ecNumber evidence="3">2.7.13.3</ecNumber>
    </recommendedName>
</protein>
<evidence type="ECO:0000256" key="3">
    <source>
        <dbReference type="ARBA" id="ARBA00012438"/>
    </source>
</evidence>
<evidence type="ECO:0000313" key="11">
    <source>
        <dbReference type="EMBL" id="GAA2425982.1"/>
    </source>
</evidence>
<dbReference type="SUPFAM" id="SSF47384">
    <property type="entry name" value="Homodimeric domain of signal transducing histidine kinase"/>
    <property type="match status" value="1"/>
</dbReference>
<dbReference type="PANTHER" id="PTHR45453:SF1">
    <property type="entry name" value="PHOSPHATE REGULON SENSOR PROTEIN PHOR"/>
    <property type="match status" value="1"/>
</dbReference>
<organism evidence="11 12">
    <name type="scientific">Actinomadura vinacea</name>
    <dbReference type="NCBI Taxonomy" id="115336"/>
    <lineage>
        <taxon>Bacteria</taxon>
        <taxon>Bacillati</taxon>
        <taxon>Actinomycetota</taxon>
        <taxon>Actinomycetes</taxon>
        <taxon>Streptosporangiales</taxon>
        <taxon>Thermomonosporaceae</taxon>
        <taxon>Actinomadura</taxon>
    </lineage>
</organism>
<evidence type="ECO:0000256" key="5">
    <source>
        <dbReference type="ARBA" id="ARBA00022679"/>
    </source>
</evidence>
<dbReference type="PANTHER" id="PTHR45453">
    <property type="entry name" value="PHOSPHATE REGULON SENSOR PROTEIN PHOR"/>
    <property type="match status" value="1"/>
</dbReference>
<dbReference type="GO" id="GO:0005524">
    <property type="term" value="F:ATP binding"/>
    <property type="evidence" value="ECO:0007669"/>
    <property type="project" value="UniProtKB-KW"/>
</dbReference>
<evidence type="ECO:0000259" key="10">
    <source>
        <dbReference type="PROSITE" id="PS50109"/>
    </source>
</evidence>
<feature type="compositionally biased region" description="Low complexity" evidence="9">
    <location>
        <begin position="411"/>
        <end position="433"/>
    </location>
</feature>
<name>A0ABN3JBD5_9ACTN</name>
<comment type="caution">
    <text evidence="11">The sequence shown here is derived from an EMBL/GenBank/DDBJ whole genome shotgun (WGS) entry which is preliminary data.</text>
</comment>
<keyword evidence="4" id="KW-0597">Phosphoprotein</keyword>
<evidence type="ECO:0000256" key="9">
    <source>
        <dbReference type="SAM" id="MobiDB-lite"/>
    </source>
</evidence>
<evidence type="ECO:0000256" key="6">
    <source>
        <dbReference type="ARBA" id="ARBA00022777"/>
    </source>
</evidence>
<dbReference type="InterPro" id="IPR036890">
    <property type="entry name" value="HATPase_C_sf"/>
</dbReference>
<sequence>MGERAHVPYPHSAGTDRGALTIQDVEVEIVAGLAGLAGLAIGLATGLAVRVSERAQRVATPAAPQGGLPPGVASVLSVLRSSAVVLDAEDLVLRASSAARAFGVVSGDRLVVDELLAMARLVRRDGEIRETEIQVGRSRGRHRADGRWFAVRVAPLGTHGLVLVLAEDLTEMRRVEAIRRDFVANVSHELKTPVGALSLLAETVEGAADDPEAVRRFAGRMQHESVRLTNLVQDLMTLSRIQGDEPLPELHPVSLDEIIEEAIDRSQVKAASKNIEVTGGGKAGQRVRGDEELLVTALRNLIDNAVAYSPENTRVVVATRRCDDLHVEINVTDQGIGIPDGDLERIFERFYRVDPARSRQTGGTGLGLAIVKHVTTKHGGEVTVWSKEGSGSTFTIRLPLLQPARPPDPGAGPAAAPPSEAEGPETEPTPADPQDGPPGTGHDDRPGGGTSVSSPTPPTP</sequence>
<reference evidence="11 12" key="1">
    <citation type="journal article" date="2019" name="Int. J. Syst. Evol. Microbiol.">
        <title>The Global Catalogue of Microorganisms (GCM) 10K type strain sequencing project: providing services to taxonomists for standard genome sequencing and annotation.</title>
        <authorList>
            <consortium name="The Broad Institute Genomics Platform"/>
            <consortium name="The Broad Institute Genome Sequencing Center for Infectious Disease"/>
            <person name="Wu L."/>
            <person name="Ma J."/>
        </authorList>
    </citation>
    <scope>NUCLEOTIDE SEQUENCE [LARGE SCALE GENOMIC DNA]</scope>
    <source>
        <strain evidence="11 12">JCM 3325</strain>
    </source>
</reference>
<keyword evidence="11" id="KW-0067">ATP-binding</keyword>
<dbReference type="EMBL" id="BAAARW010000016">
    <property type="protein sequence ID" value="GAA2425982.1"/>
    <property type="molecule type" value="Genomic_DNA"/>
</dbReference>